<protein>
    <submittedName>
        <fullName evidence="3">CPBP family glutamic-type intramembrane protease</fullName>
        <ecNumber evidence="3">3.4.-.-</ecNumber>
    </submittedName>
</protein>
<feature type="transmembrane region" description="Helical" evidence="1">
    <location>
        <begin position="114"/>
        <end position="133"/>
    </location>
</feature>
<dbReference type="InterPro" id="IPR003675">
    <property type="entry name" value="Rce1/LyrA-like_dom"/>
</dbReference>
<dbReference type="Pfam" id="PF02517">
    <property type="entry name" value="Rce1-like"/>
    <property type="match status" value="1"/>
</dbReference>
<accession>A0ABU2M7U7</accession>
<evidence type="ECO:0000259" key="2">
    <source>
        <dbReference type="Pfam" id="PF02517"/>
    </source>
</evidence>
<dbReference type="RefSeq" id="WP_311511048.1">
    <property type="nucleotide sequence ID" value="NZ_JAVREP010000004.1"/>
</dbReference>
<keyword evidence="1" id="KW-0472">Membrane</keyword>
<evidence type="ECO:0000256" key="1">
    <source>
        <dbReference type="SAM" id="Phobius"/>
    </source>
</evidence>
<dbReference type="InterPro" id="IPR017853">
    <property type="entry name" value="GH"/>
</dbReference>
<name>A0ABU2M7U7_9ACTN</name>
<feature type="domain" description="CAAX prenyl protease 2/Lysostaphin resistance protein A-like" evidence="2">
    <location>
        <begin position="113"/>
        <end position="198"/>
    </location>
</feature>
<evidence type="ECO:0000313" key="3">
    <source>
        <dbReference type="EMBL" id="MDT0328316.1"/>
    </source>
</evidence>
<dbReference type="GO" id="GO:0008233">
    <property type="term" value="F:peptidase activity"/>
    <property type="evidence" value="ECO:0007669"/>
    <property type="project" value="UniProtKB-KW"/>
</dbReference>
<dbReference type="EMBL" id="JAVREP010000004">
    <property type="protein sequence ID" value="MDT0328316.1"/>
    <property type="molecule type" value="Genomic_DNA"/>
</dbReference>
<gene>
    <name evidence="3" type="ORF">RM479_07810</name>
</gene>
<organism evidence="3 4">
    <name type="scientific">Nocardiopsis lambiniae</name>
    <dbReference type="NCBI Taxonomy" id="3075539"/>
    <lineage>
        <taxon>Bacteria</taxon>
        <taxon>Bacillati</taxon>
        <taxon>Actinomycetota</taxon>
        <taxon>Actinomycetes</taxon>
        <taxon>Streptosporangiales</taxon>
        <taxon>Nocardiopsidaceae</taxon>
        <taxon>Nocardiopsis</taxon>
    </lineage>
</organism>
<dbReference type="Proteomes" id="UP001183390">
    <property type="component" value="Unassembled WGS sequence"/>
</dbReference>
<dbReference type="SUPFAM" id="SSF51445">
    <property type="entry name" value="(Trans)glycosidases"/>
    <property type="match status" value="1"/>
</dbReference>
<keyword evidence="3" id="KW-0378">Hydrolase</keyword>
<evidence type="ECO:0000313" key="4">
    <source>
        <dbReference type="Proteomes" id="UP001183390"/>
    </source>
</evidence>
<dbReference type="Gene3D" id="3.20.20.80">
    <property type="entry name" value="Glycosidases"/>
    <property type="match status" value="1"/>
</dbReference>
<feature type="transmembrane region" description="Helical" evidence="1">
    <location>
        <begin position="77"/>
        <end position="102"/>
    </location>
</feature>
<feature type="transmembrane region" description="Helical" evidence="1">
    <location>
        <begin position="35"/>
        <end position="56"/>
    </location>
</feature>
<keyword evidence="3" id="KW-0645">Protease</keyword>
<keyword evidence="4" id="KW-1185">Reference proteome</keyword>
<reference evidence="4" key="1">
    <citation type="submission" date="2023-07" db="EMBL/GenBank/DDBJ databases">
        <title>30 novel species of actinomycetes from the DSMZ collection.</title>
        <authorList>
            <person name="Nouioui I."/>
        </authorList>
    </citation>
    <scope>NUCLEOTIDE SEQUENCE [LARGE SCALE GENOMIC DNA]</scope>
    <source>
        <strain evidence="4">DSM 44743</strain>
    </source>
</reference>
<keyword evidence="1" id="KW-1133">Transmembrane helix</keyword>
<proteinExistence type="predicted"/>
<keyword evidence="1" id="KW-0812">Transmembrane</keyword>
<dbReference type="GO" id="GO:0006508">
    <property type="term" value="P:proteolysis"/>
    <property type="evidence" value="ECO:0007669"/>
    <property type="project" value="UniProtKB-KW"/>
</dbReference>
<comment type="caution">
    <text evidence="3">The sequence shown here is derived from an EMBL/GenBank/DDBJ whole genome shotgun (WGS) entry which is preliminary data.</text>
</comment>
<dbReference type="EC" id="3.4.-.-" evidence="3"/>
<sequence length="592" mass="62998">MTDPPSRPLVTAVLVTSAATVIALGATALGDDGTTGLAVRALVALPATALLSWATLRVTGTPFSALGLATPGGARAALTSAGAGLAAVLAGATLVLGGALLLGGATAPTMTASLWLAIPLLVLAVVLPEEAVFRGHVQHALGLRWRGLSVAVGQAALFALSTAVVQGDARNLAMPFLLGFLLGYLRLRSGGLWNVLGVRTGLVVVGIVATGTDPSPGWEIALAAVPGLAAVGMVHLLRPAAGAAAGGGLEPLPRHPLSQKGVLYDVGSSYLPGQHSRERWRPDVVAEEMRVIAEELRCTAVTVFGHDLDRLEEATRLALARGLFVWVQPRLVDGSQDEIVERLERAAVFCERLRAEHPDRVGLNVGCELTLFARGIIPGRSFGGRTVALGALYPLRPLFDARLNRLLRRLVETARPRFSGPLTYGSGSWEGVDWSPFDMVGVDHYLDVTTRGDERGGLRALRRWGKPILVTEFGCCAYEGAREAGGSGADILDWRDLDDRKVRPGYVRDERVQADVIEELLDVYETEDVHGAFVCMFIEGDCRYSPDPDRDLDKASFGIVRPPSLESGLSPDDGHWEPKEAFHALARRYASP</sequence>